<dbReference type="PATRIC" id="fig|1122146.4.peg.764"/>
<evidence type="ECO:0000259" key="3">
    <source>
        <dbReference type="PROSITE" id="PS51900"/>
    </source>
</evidence>
<keyword evidence="1 2" id="KW-0238">DNA-binding</keyword>
<dbReference type="OrthoDB" id="2328477at2"/>
<dbReference type="AlphaFoldDB" id="A0A0R2KHC3"/>
<dbReference type="eggNOG" id="COG4974">
    <property type="taxonomic scope" value="Bacteria"/>
</dbReference>
<organism evidence="4 5">
    <name type="scientific">Ligilactobacillus ceti DSM 22408</name>
    <dbReference type="NCBI Taxonomy" id="1122146"/>
    <lineage>
        <taxon>Bacteria</taxon>
        <taxon>Bacillati</taxon>
        <taxon>Bacillota</taxon>
        <taxon>Bacilli</taxon>
        <taxon>Lactobacillales</taxon>
        <taxon>Lactobacillaceae</taxon>
        <taxon>Ligilactobacillus</taxon>
    </lineage>
</organism>
<dbReference type="InterPro" id="IPR011010">
    <property type="entry name" value="DNA_brk_join_enz"/>
</dbReference>
<reference evidence="4 5" key="1">
    <citation type="journal article" date="2015" name="Genome Announc.">
        <title>Expanding the biotechnology potential of lactobacilli through comparative genomics of 213 strains and associated genera.</title>
        <authorList>
            <person name="Sun Z."/>
            <person name="Harris H.M."/>
            <person name="McCann A."/>
            <person name="Guo C."/>
            <person name="Argimon S."/>
            <person name="Zhang W."/>
            <person name="Yang X."/>
            <person name="Jeffery I.B."/>
            <person name="Cooney J.C."/>
            <person name="Kagawa T.F."/>
            <person name="Liu W."/>
            <person name="Song Y."/>
            <person name="Salvetti E."/>
            <person name="Wrobel A."/>
            <person name="Rasinkangas P."/>
            <person name="Parkhill J."/>
            <person name="Rea M.C."/>
            <person name="O'Sullivan O."/>
            <person name="Ritari J."/>
            <person name="Douillard F.P."/>
            <person name="Paul Ross R."/>
            <person name="Yang R."/>
            <person name="Briner A.E."/>
            <person name="Felis G.E."/>
            <person name="de Vos W.M."/>
            <person name="Barrangou R."/>
            <person name="Klaenhammer T.R."/>
            <person name="Caufield P.W."/>
            <person name="Cui Y."/>
            <person name="Zhang H."/>
            <person name="O'Toole P.W."/>
        </authorList>
    </citation>
    <scope>NUCLEOTIDE SEQUENCE [LARGE SCALE GENOMIC DNA]</scope>
    <source>
        <strain evidence="4 5">DSM 22408</strain>
    </source>
</reference>
<keyword evidence="5" id="KW-1185">Reference proteome</keyword>
<dbReference type="InterPro" id="IPR010998">
    <property type="entry name" value="Integrase_recombinase_N"/>
</dbReference>
<evidence type="ECO:0000256" key="1">
    <source>
        <dbReference type="ARBA" id="ARBA00023125"/>
    </source>
</evidence>
<dbReference type="Proteomes" id="UP000051500">
    <property type="component" value="Unassembled WGS sequence"/>
</dbReference>
<accession>A0A0R2KHC3</accession>
<dbReference type="Gene3D" id="1.10.150.130">
    <property type="match status" value="1"/>
</dbReference>
<evidence type="ECO:0000256" key="2">
    <source>
        <dbReference type="PROSITE-ProRule" id="PRU01248"/>
    </source>
</evidence>
<protein>
    <submittedName>
        <fullName evidence="4">Integrase recombinase xerD</fullName>
    </submittedName>
</protein>
<dbReference type="GO" id="GO:0003677">
    <property type="term" value="F:DNA binding"/>
    <property type="evidence" value="ECO:0007669"/>
    <property type="project" value="UniProtKB-UniRule"/>
</dbReference>
<dbReference type="RefSeq" id="WP_027107175.1">
    <property type="nucleotide sequence ID" value="NZ_JQBZ01000025.1"/>
</dbReference>
<evidence type="ECO:0000313" key="4">
    <source>
        <dbReference type="EMBL" id="KRN88766.1"/>
    </source>
</evidence>
<dbReference type="PROSITE" id="PS51900">
    <property type="entry name" value="CB"/>
    <property type="match status" value="1"/>
</dbReference>
<dbReference type="SUPFAM" id="SSF56349">
    <property type="entry name" value="DNA breaking-rejoining enzymes"/>
    <property type="match status" value="1"/>
</dbReference>
<name>A0A0R2KHC3_9LACO</name>
<proteinExistence type="predicted"/>
<sequence length="275" mass="32992">MHDFPYKKRFVKDLEDKYLESITIRDTCHDVADLFNYLRHFNYQYQISPELSQLQETDIKAYLNMLQVERKIKNTTYNKVLTHLNTYFNFLFINNLSTSLPTLKLKGLKRTTSSQIPFDWTENCQQYLADEQLSYYTRMVLLLTSHFYTISEFLQPDFYRVLERETWTEQEAQFLKEYQKALAPLQNLQASSDLFLKKRINLAEPNLTLAGLHKFLKKDQAQCDLKLIPRDLYQNSVRYYLQTHQTLTDQALMQKLRLDEKSLNYYRQSNNSYSK</sequence>
<comment type="caution">
    <text evidence="4">The sequence shown here is derived from an EMBL/GenBank/DDBJ whole genome shotgun (WGS) entry which is preliminary data.</text>
</comment>
<dbReference type="EMBL" id="JQBZ01000025">
    <property type="protein sequence ID" value="KRN88766.1"/>
    <property type="molecule type" value="Genomic_DNA"/>
</dbReference>
<dbReference type="STRING" id="1122146.IV53_GL000734"/>
<dbReference type="InterPro" id="IPR044068">
    <property type="entry name" value="CB"/>
</dbReference>
<gene>
    <name evidence="4" type="ORF">IV53_GL000734</name>
</gene>
<feature type="domain" description="Core-binding (CB)" evidence="3">
    <location>
        <begin position="9"/>
        <end position="92"/>
    </location>
</feature>
<evidence type="ECO:0000313" key="5">
    <source>
        <dbReference type="Proteomes" id="UP000051500"/>
    </source>
</evidence>